<dbReference type="AlphaFoldDB" id="A0AB38BKV1"/>
<gene>
    <name evidence="3" type="ORF">SAMN04488507_10544</name>
    <name evidence="2" type="ORF">TFLO_1780</name>
</gene>
<dbReference type="NCBIfam" id="TIGR01665">
    <property type="entry name" value="put_anti_recept"/>
    <property type="match status" value="1"/>
</dbReference>
<dbReference type="Proteomes" id="UP000195947">
    <property type="component" value="Unassembled WGS sequence"/>
</dbReference>
<dbReference type="PROSITE" id="PS51688">
    <property type="entry name" value="ICA"/>
    <property type="match status" value="1"/>
</dbReference>
<name>A0AB38BKV1_9LACT</name>
<dbReference type="InterPro" id="IPR007119">
    <property type="entry name" value="Phage_tail_spike_N"/>
</dbReference>
<accession>A0AB38BKV1</accession>
<evidence type="ECO:0000313" key="5">
    <source>
        <dbReference type="Proteomes" id="UP000199686"/>
    </source>
</evidence>
<dbReference type="EMBL" id="FOQC01000054">
    <property type="protein sequence ID" value="SFI12044.1"/>
    <property type="molecule type" value="Genomic_DNA"/>
</dbReference>
<dbReference type="InterPro" id="IPR010572">
    <property type="entry name" value="Tail_dom"/>
</dbReference>
<dbReference type="Pfam" id="PF06605">
    <property type="entry name" value="Prophage_tail"/>
    <property type="match status" value="1"/>
</dbReference>
<sequence>MKPILYKAGETDFNHNGIGALSETIACEVTEERNGEFELYLEYPASGLHYAEIQELCLVKAKPNSVDDLHLFRIYERQLDTITQVLSVYATSISNDLGGNLVQSVVSNDVTPQTALDVMKNSLIQPTDFMFHSDINATNSIDWKMRNPLNCIAGEEGSLLDVFGGEIKRGNDFIWLYARRGRNNVATIRHGKNLTGLEAEYSTKGLVTQILPYFTHTPEGSEAEETVIGSLVISQYANNYPVTMILPVDYSSDDRVTDLASLNTAASNYFIENAGIDKPSVAMDVDLDDLSDSSEYEQFKSFENVEVCDTITVYSKQFDVNLTAKVTQIVFDVLREKNQSLKVGSVRTSFYDDLKSGYKDLVKEVTVSLTNTIEKAANVKNRIFRGADEPLEGMSKNDVWYKPVGDGEIEMYVYDGAYWNKEAYSADSLGGTVNFANINAINLNLNALTTASISGANFWLNLIASIMQFTNPTTGDILVFDQGEIYYQNGTKVRRLRYSEEGFIFEPGEGNTGTSLNTSLILRGGFGSDKYIDFMDKDFETGTIYNHQRITARNAIMYFQTIDRVHVVHDSDLSFAPIAASAFEVGSSEDFKQNIMSTEISALDKITSLAVVEYDLNYNVESGIENKQLGFIAENSPYISGSDGKSIDLYKAIALNTKGVQELLARIEALEARVSTLEG</sequence>
<dbReference type="Pfam" id="PF13884">
    <property type="entry name" value="Peptidase_S74"/>
    <property type="match status" value="1"/>
</dbReference>
<evidence type="ECO:0000313" key="3">
    <source>
        <dbReference type="EMBL" id="SFI12044.1"/>
    </source>
</evidence>
<evidence type="ECO:0000313" key="4">
    <source>
        <dbReference type="Proteomes" id="UP000195947"/>
    </source>
</evidence>
<reference evidence="3 5" key="2">
    <citation type="submission" date="2016-10" db="EMBL/GenBank/DDBJ databases">
        <authorList>
            <person name="Varghese N."/>
            <person name="Submissions S."/>
        </authorList>
    </citation>
    <scope>NUCLEOTIDE SEQUENCE [LARGE SCALE GENOMIC DNA]</scope>
    <source>
        <strain evidence="3 5">DSM 2094</strain>
    </source>
</reference>
<proteinExistence type="predicted"/>
<organism evidence="3 5">
    <name type="scientific">Trichococcus flocculiformis</name>
    <dbReference type="NCBI Taxonomy" id="82803"/>
    <lineage>
        <taxon>Bacteria</taxon>
        <taxon>Bacillati</taxon>
        <taxon>Bacillota</taxon>
        <taxon>Bacilli</taxon>
        <taxon>Lactobacillales</taxon>
        <taxon>Carnobacteriaceae</taxon>
        <taxon>Trichococcus</taxon>
    </lineage>
</organism>
<dbReference type="InterPro" id="IPR030392">
    <property type="entry name" value="S74_ICA"/>
</dbReference>
<evidence type="ECO:0000259" key="1">
    <source>
        <dbReference type="PROSITE" id="PS51688"/>
    </source>
</evidence>
<dbReference type="EMBL" id="FJMZ01000019">
    <property type="protein sequence ID" value="SBO15759.1"/>
    <property type="molecule type" value="Genomic_DNA"/>
</dbReference>
<keyword evidence="4" id="KW-1185">Reference proteome</keyword>
<evidence type="ECO:0000313" key="2">
    <source>
        <dbReference type="EMBL" id="SBO15759.1"/>
    </source>
</evidence>
<dbReference type="RefSeq" id="WP_177187622.1">
    <property type="nucleotide sequence ID" value="NZ_FJMZ01000019.1"/>
</dbReference>
<reference evidence="2 4" key="1">
    <citation type="submission" date="2016-02" db="EMBL/GenBank/DDBJ databases">
        <authorList>
            <person name="Strepis N."/>
        </authorList>
    </citation>
    <scope>NUCLEOTIDE SEQUENCE [LARGE SCALE GENOMIC DNA]</scope>
    <source>
        <strain evidence="2">Trichococcus flocculiformis</strain>
    </source>
</reference>
<comment type="caution">
    <text evidence="3">The sequence shown here is derived from an EMBL/GenBank/DDBJ whole genome shotgun (WGS) entry which is preliminary data.</text>
</comment>
<protein>
    <submittedName>
        <fullName evidence="3">Phage minor structural protein, N-terminal region</fullName>
    </submittedName>
    <submittedName>
        <fullName evidence="2">Prophage tail endopeptidase</fullName>
    </submittedName>
</protein>
<feature type="domain" description="Peptidase S74" evidence="1">
    <location>
        <begin position="587"/>
        <end position="679"/>
    </location>
</feature>
<dbReference type="Proteomes" id="UP000199686">
    <property type="component" value="Unassembled WGS sequence"/>
</dbReference>